<protein>
    <recommendedName>
        <fullName evidence="6">CCHC-type domain-containing protein</fullName>
    </recommendedName>
</protein>
<evidence type="ECO:0000313" key="4">
    <source>
        <dbReference type="EMBL" id="KAJ9187638.1"/>
    </source>
</evidence>
<name>A0ABQ9N5S5_HEVBR</name>
<dbReference type="PANTHER" id="PTHR31286">
    <property type="entry name" value="GLYCINE-RICH CELL WALL STRUCTURAL PROTEIN 1.8-LIKE"/>
    <property type="match status" value="1"/>
</dbReference>
<comment type="caution">
    <text evidence="4">The sequence shown here is derived from an EMBL/GenBank/DDBJ whole genome shotgun (WGS) entry which is preliminary data.</text>
</comment>
<dbReference type="Pfam" id="PF14111">
    <property type="entry name" value="DUF4283"/>
    <property type="match status" value="1"/>
</dbReference>
<feature type="domain" description="Zinc knuckle CX2CX4HX4C" evidence="3">
    <location>
        <begin position="107"/>
        <end position="154"/>
    </location>
</feature>
<feature type="region of interest" description="Disordered" evidence="1">
    <location>
        <begin position="273"/>
        <end position="301"/>
    </location>
</feature>
<gene>
    <name evidence="4" type="ORF">P3X46_003067</name>
</gene>
<dbReference type="InterPro" id="IPR025836">
    <property type="entry name" value="Zn_knuckle_CX2CX4HX4C"/>
</dbReference>
<dbReference type="InterPro" id="IPR040256">
    <property type="entry name" value="At4g02000-like"/>
</dbReference>
<dbReference type="EMBL" id="JARPOI010000002">
    <property type="protein sequence ID" value="KAJ9187638.1"/>
    <property type="molecule type" value="Genomic_DNA"/>
</dbReference>
<keyword evidence="5" id="KW-1185">Reference proteome</keyword>
<evidence type="ECO:0000259" key="2">
    <source>
        <dbReference type="Pfam" id="PF14111"/>
    </source>
</evidence>
<proteinExistence type="predicted"/>
<reference evidence="4" key="1">
    <citation type="journal article" date="2023" name="Plant Biotechnol. J.">
        <title>Chromosome-level wild Hevea brasiliensis genome provides new tools for genomic-assisted breeding and valuable loci to elevate rubber yield.</title>
        <authorList>
            <person name="Cheng H."/>
            <person name="Song X."/>
            <person name="Hu Y."/>
            <person name="Wu T."/>
            <person name="Yang Q."/>
            <person name="An Z."/>
            <person name="Feng S."/>
            <person name="Deng Z."/>
            <person name="Wu W."/>
            <person name="Zeng X."/>
            <person name="Tu M."/>
            <person name="Wang X."/>
            <person name="Huang H."/>
        </authorList>
    </citation>
    <scope>NUCLEOTIDE SEQUENCE</scope>
    <source>
        <strain evidence="4">MT/VB/25A 57/8</strain>
    </source>
</reference>
<dbReference type="InterPro" id="IPR025558">
    <property type="entry name" value="DUF4283"/>
</dbReference>
<evidence type="ECO:0008006" key="6">
    <source>
        <dbReference type="Google" id="ProtNLM"/>
    </source>
</evidence>
<accession>A0ABQ9N5S5</accession>
<dbReference type="Proteomes" id="UP001174677">
    <property type="component" value="Chromosome 2"/>
</dbReference>
<dbReference type="PANTHER" id="PTHR31286:SF153">
    <property type="entry name" value="DUF4283 DOMAIN PROTEIN"/>
    <property type="match status" value="1"/>
</dbReference>
<evidence type="ECO:0000256" key="1">
    <source>
        <dbReference type="SAM" id="MobiDB-lite"/>
    </source>
</evidence>
<organism evidence="4 5">
    <name type="scientific">Hevea brasiliensis</name>
    <name type="common">Para rubber tree</name>
    <name type="synonym">Siphonia brasiliensis</name>
    <dbReference type="NCBI Taxonomy" id="3981"/>
    <lineage>
        <taxon>Eukaryota</taxon>
        <taxon>Viridiplantae</taxon>
        <taxon>Streptophyta</taxon>
        <taxon>Embryophyta</taxon>
        <taxon>Tracheophyta</taxon>
        <taxon>Spermatophyta</taxon>
        <taxon>Magnoliopsida</taxon>
        <taxon>eudicotyledons</taxon>
        <taxon>Gunneridae</taxon>
        <taxon>Pentapetalae</taxon>
        <taxon>rosids</taxon>
        <taxon>fabids</taxon>
        <taxon>Malpighiales</taxon>
        <taxon>Euphorbiaceae</taxon>
        <taxon>Crotonoideae</taxon>
        <taxon>Micrandreae</taxon>
        <taxon>Hevea</taxon>
    </lineage>
</organism>
<evidence type="ECO:0000313" key="5">
    <source>
        <dbReference type="Proteomes" id="UP001174677"/>
    </source>
</evidence>
<evidence type="ECO:0000259" key="3">
    <source>
        <dbReference type="Pfam" id="PF14392"/>
    </source>
</evidence>
<feature type="domain" description="DUF4283" evidence="2">
    <location>
        <begin position="4"/>
        <end position="48"/>
    </location>
</feature>
<sequence>MLAKDLGNNAFLFQFVHPVDLEHVIKGSPWSFQQNLLVLKQLPQGVNPRHVELMRVEFWIQVHNLPSGFMSERVAKELVNYNGNYVEADPRNFTALWRDYMRIRVCLDINKPLKRRTQIKKPGGEWSWVNFKYERLSMFCYFCGMLGHSDRFCAKLIDHPGIKRDQFAYGSFMKAESLRVTNIGERWLLSESDFLASGRSGGDDAPIPMDSDSPTLSGFVPILKDGNPESLVVSKTGMVQASVHGKELQNSTNDAAGVIVGEPKRRCTKNMELNPAVEEDDGIGSKNLIEAGSDSQARLAQ</sequence>
<dbReference type="Pfam" id="PF14392">
    <property type="entry name" value="zf-CCHC_4"/>
    <property type="match status" value="1"/>
</dbReference>